<dbReference type="GO" id="GO:0005975">
    <property type="term" value="P:carbohydrate metabolic process"/>
    <property type="evidence" value="ECO:0007669"/>
    <property type="project" value="InterPro"/>
</dbReference>
<sequence length="345" mass="37148">MYVPAGKTFLVHPITFNGPCNAPKIIIQVEGSIVAPDVGKWNNHGAGKWLSFEKIDGLVFTGSGSMDGSGSGWWARTCKFSHTQGCASSSPTEIHFSRCNDLTVSNLSIMNSPQMSLVVLRCENVYINQLKITSPEYSPNTDGIHLSESQNVRIQNSIIGTGDDCISISDGTSNVVIDGITCGPGHGISIGSLGEDQSTATVEKISVSNSYFFNTTNGARIKTWQGGKGYVRSISYENIALSNVTNPIIIDQYYCLKESGCPAQENAVHISDVKYNNFWGTSSKNYAVILNCSKTVACTDIHLTNINITTVASSVENTEAACINAYGEADGYLNTDMSCLHYSEI</sequence>
<name>A0AAV8CNN6_9POAL</name>
<evidence type="ECO:0000256" key="1">
    <source>
        <dbReference type="ARBA" id="ARBA00004191"/>
    </source>
</evidence>
<dbReference type="PANTHER" id="PTHR31375">
    <property type="match status" value="1"/>
</dbReference>
<dbReference type="PROSITE" id="PS00502">
    <property type="entry name" value="POLYGALACTURONASE"/>
    <property type="match status" value="1"/>
</dbReference>
<comment type="similarity">
    <text evidence="2 9">Belongs to the glycosyl hydrolase 28 family.</text>
</comment>
<evidence type="ECO:0000256" key="7">
    <source>
        <dbReference type="ARBA" id="ARBA00023316"/>
    </source>
</evidence>
<evidence type="ECO:0000256" key="6">
    <source>
        <dbReference type="ARBA" id="ARBA00023295"/>
    </source>
</evidence>
<proteinExistence type="inferred from homology"/>
<comment type="caution">
    <text evidence="10">The sequence shown here is derived from an EMBL/GenBank/DDBJ whole genome shotgun (WGS) entry which is preliminary data.</text>
</comment>
<keyword evidence="5 9" id="KW-0378">Hydrolase</keyword>
<feature type="active site" evidence="8">
    <location>
        <position position="186"/>
    </location>
</feature>
<accession>A0AAV8CNN6</accession>
<keyword evidence="3" id="KW-0134">Cell wall</keyword>
<protein>
    <submittedName>
        <fullName evidence="10">Pectin lyase-like superfamily protein</fullName>
    </submittedName>
</protein>
<evidence type="ECO:0000256" key="3">
    <source>
        <dbReference type="ARBA" id="ARBA00022512"/>
    </source>
</evidence>
<dbReference type="Proteomes" id="UP001140206">
    <property type="component" value="Chromosome 4"/>
</dbReference>
<keyword evidence="6 9" id="KW-0326">Glycosidase</keyword>
<evidence type="ECO:0000313" key="10">
    <source>
        <dbReference type="EMBL" id="KAJ4757394.1"/>
    </source>
</evidence>
<dbReference type="AlphaFoldDB" id="A0AAV8CNN6"/>
<dbReference type="InterPro" id="IPR000743">
    <property type="entry name" value="Glyco_hydro_28"/>
</dbReference>
<dbReference type="SMART" id="SM00710">
    <property type="entry name" value="PbH1"/>
    <property type="match status" value="5"/>
</dbReference>
<evidence type="ECO:0000313" key="11">
    <source>
        <dbReference type="Proteomes" id="UP001140206"/>
    </source>
</evidence>
<organism evidence="10 11">
    <name type="scientific">Rhynchospora pubera</name>
    <dbReference type="NCBI Taxonomy" id="906938"/>
    <lineage>
        <taxon>Eukaryota</taxon>
        <taxon>Viridiplantae</taxon>
        <taxon>Streptophyta</taxon>
        <taxon>Embryophyta</taxon>
        <taxon>Tracheophyta</taxon>
        <taxon>Spermatophyta</taxon>
        <taxon>Magnoliopsida</taxon>
        <taxon>Liliopsida</taxon>
        <taxon>Poales</taxon>
        <taxon>Cyperaceae</taxon>
        <taxon>Cyperoideae</taxon>
        <taxon>Rhynchosporeae</taxon>
        <taxon>Rhynchospora</taxon>
    </lineage>
</organism>
<dbReference type="GO" id="GO:0071555">
    <property type="term" value="P:cell wall organization"/>
    <property type="evidence" value="ECO:0007669"/>
    <property type="project" value="UniProtKB-KW"/>
</dbReference>
<evidence type="ECO:0000256" key="5">
    <source>
        <dbReference type="ARBA" id="ARBA00022801"/>
    </source>
</evidence>
<keyword evidence="7" id="KW-0961">Cell wall biogenesis/degradation</keyword>
<dbReference type="InterPro" id="IPR006626">
    <property type="entry name" value="PbH1"/>
</dbReference>
<keyword evidence="4" id="KW-0964">Secreted</keyword>
<dbReference type="EMBL" id="JAMFTS010000004">
    <property type="protein sequence ID" value="KAJ4757394.1"/>
    <property type="molecule type" value="Genomic_DNA"/>
</dbReference>
<evidence type="ECO:0000256" key="9">
    <source>
        <dbReference type="RuleBase" id="RU361169"/>
    </source>
</evidence>
<dbReference type="InterPro" id="IPR012334">
    <property type="entry name" value="Pectin_lyas_fold"/>
</dbReference>
<dbReference type="Pfam" id="PF00295">
    <property type="entry name" value="Glyco_hydro_28"/>
    <property type="match status" value="1"/>
</dbReference>
<keyword evidence="11" id="KW-1185">Reference proteome</keyword>
<dbReference type="InterPro" id="IPR011050">
    <property type="entry name" value="Pectin_lyase_fold/virulence"/>
</dbReference>
<evidence type="ECO:0000256" key="2">
    <source>
        <dbReference type="ARBA" id="ARBA00008834"/>
    </source>
</evidence>
<dbReference type="SUPFAM" id="SSF51126">
    <property type="entry name" value="Pectin lyase-like"/>
    <property type="match status" value="1"/>
</dbReference>
<evidence type="ECO:0000256" key="8">
    <source>
        <dbReference type="PROSITE-ProRule" id="PRU10052"/>
    </source>
</evidence>
<evidence type="ECO:0000256" key="4">
    <source>
        <dbReference type="ARBA" id="ARBA00022525"/>
    </source>
</evidence>
<dbReference type="GO" id="GO:0016829">
    <property type="term" value="F:lyase activity"/>
    <property type="evidence" value="ECO:0007669"/>
    <property type="project" value="UniProtKB-KW"/>
</dbReference>
<reference evidence="10" key="1">
    <citation type="submission" date="2022-08" db="EMBL/GenBank/DDBJ databases">
        <authorList>
            <person name="Marques A."/>
        </authorList>
    </citation>
    <scope>NUCLEOTIDE SEQUENCE</scope>
    <source>
        <strain evidence="10">RhyPub2mFocal</strain>
        <tissue evidence="10">Leaves</tissue>
    </source>
</reference>
<dbReference type="Gene3D" id="2.160.20.10">
    <property type="entry name" value="Single-stranded right-handed beta-helix, Pectin lyase-like"/>
    <property type="match status" value="1"/>
</dbReference>
<keyword evidence="10" id="KW-0456">Lyase</keyword>
<dbReference type="GO" id="GO:0004650">
    <property type="term" value="F:polygalacturonase activity"/>
    <property type="evidence" value="ECO:0007669"/>
    <property type="project" value="InterPro"/>
</dbReference>
<gene>
    <name evidence="10" type="ORF">LUZ62_067769</name>
</gene>
<comment type="subcellular location">
    <subcellularLocation>
        <location evidence="1">Secreted</location>
        <location evidence="1">Cell wall</location>
    </subcellularLocation>
</comment>